<dbReference type="CDD" id="cd04369">
    <property type="entry name" value="Bromodomain"/>
    <property type="match status" value="1"/>
</dbReference>
<dbReference type="PANTHER" id="PTHR13900">
    <property type="entry name" value="TRANSCRIPTION INITIATION FACTOR TFIID"/>
    <property type="match status" value="1"/>
</dbReference>
<feature type="coiled-coil region" evidence="5">
    <location>
        <begin position="502"/>
        <end position="529"/>
    </location>
</feature>
<evidence type="ECO:0000256" key="3">
    <source>
        <dbReference type="ARBA" id="ARBA00023242"/>
    </source>
</evidence>
<feature type="compositionally biased region" description="Acidic residues" evidence="6">
    <location>
        <begin position="1012"/>
        <end position="1031"/>
    </location>
</feature>
<dbReference type="Gene3D" id="1.20.920.10">
    <property type="entry name" value="Bromodomain-like"/>
    <property type="match status" value="1"/>
</dbReference>
<feature type="compositionally biased region" description="Polar residues" evidence="6">
    <location>
        <begin position="249"/>
        <end position="261"/>
    </location>
</feature>
<dbReference type="InterPro" id="IPR040240">
    <property type="entry name" value="TAF1"/>
</dbReference>
<reference evidence="9" key="1">
    <citation type="journal article" date="2023" name="Commun. Biol.">
        <title>Genome analysis of Parmales, the sister group of diatoms, reveals the evolutionary specialization of diatoms from phago-mixotrophs to photoautotrophs.</title>
        <authorList>
            <person name="Ban H."/>
            <person name="Sato S."/>
            <person name="Yoshikawa S."/>
            <person name="Yamada K."/>
            <person name="Nakamura Y."/>
            <person name="Ichinomiya M."/>
            <person name="Sato N."/>
            <person name="Blanc-Mathieu R."/>
            <person name="Endo H."/>
            <person name="Kuwata A."/>
            <person name="Ogata H."/>
        </authorList>
    </citation>
    <scope>NUCLEOTIDE SEQUENCE [LARGE SCALE GENOMIC DNA]</scope>
    <source>
        <strain evidence="9">NIES 3699</strain>
    </source>
</reference>
<feature type="compositionally biased region" description="Pro residues" evidence="6">
    <location>
        <begin position="119"/>
        <end position="130"/>
    </location>
</feature>
<keyword evidence="5" id="KW-0175">Coiled coil</keyword>
<dbReference type="InterPro" id="IPR022591">
    <property type="entry name" value="TAF1_HAT_dom"/>
</dbReference>
<evidence type="ECO:0000256" key="2">
    <source>
        <dbReference type="ARBA" id="ARBA00023117"/>
    </source>
</evidence>
<feature type="region of interest" description="Disordered" evidence="6">
    <location>
        <begin position="113"/>
        <end position="141"/>
    </location>
</feature>
<dbReference type="PROSITE" id="PS50014">
    <property type="entry name" value="BROMODOMAIN_2"/>
    <property type="match status" value="1"/>
</dbReference>
<dbReference type="GO" id="GO:0016251">
    <property type="term" value="F:RNA polymerase II general transcription initiation factor activity"/>
    <property type="evidence" value="ECO:0007669"/>
    <property type="project" value="InterPro"/>
</dbReference>
<dbReference type="GO" id="GO:0004402">
    <property type="term" value="F:histone acetyltransferase activity"/>
    <property type="evidence" value="ECO:0007669"/>
    <property type="project" value="InterPro"/>
</dbReference>
<dbReference type="InterPro" id="IPR001487">
    <property type="entry name" value="Bromodomain"/>
</dbReference>
<feature type="region of interest" description="Disordered" evidence="6">
    <location>
        <begin position="1381"/>
        <end position="1412"/>
    </location>
</feature>
<comment type="caution">
    <text evidence="8">The sequence shown here is derived from an EMBL/GenBank/DDBJ whole genome shotgun (WGS) entry which is preliminary data.</text>
</comment>
<organism evidence="8 9">
    <name type="scientific">Triparma verrucosa</name>
    <dbReference type="NCBI Taxonomy" id="1606542"/>
    <lineage>
        <taxon>Eukaryota</taxon>
        <taxon>Sar</taxon>
        <taxon>Stramenopiles</taxon>
        <taxon>Ochrophyta</taxon>
        <taxon>Bolidophyceae</taxon>
        <taxon>Parmales</taxon>
        <taxon>Triparmaceae</taxon>
        <taxon>Triparma</taxon>
    </lineage>
</organism>
<feature type="compositionally biased region" description="Low complexity" evidence="6">
    <location>
        <begin position="1458"/>
        <end position="1467"/>
    </location>
</feature>
<protein>
    <recommendedName>
        <fullName evidence="7">Bromo domain-containing protein</fullName>
    </recommendedName>
</protein>
<feature type="compositionally biased region" description="Low complexity" evidence="6">
    <location>
        <begin position="35"/>
        <end position="49"/>
    </location>
</feature>
<feature type="region of interest" description="Disordered" evidence="6">
    <location>
        <begin position="1437"/>
        <end position="1497"/>
    </location>
</feature>
<keyword evidence="3" id="KW-0539">Nucleus</keyword>
<dbReference type="InterPro" id="IPR036427">
    <property type="entry name" value="Bromodomain-like_sf"/>
</dbReference>
<keyword evidence="2 4" id="KW-0103">Bromodomain</keyword>
<evidence type="ECO:0000313" key="8">
    <source>
        <dbReference type="EMBL" id="GMI02686.1"/>
    </source>
</evidence>
<dbReference type="Proteomes" id="UP001165160">
    <property type="component" value="Unassembled WGS sequence"/>
</dbReference>
<evidence type="ECO:0000256" key="1">
    <source>
        <dbReference type="ARBA" id="ARBA00004123"/>
    </source>
</evidence>
<evidence type="ECO:0000256" key="6">
    <source>
        <dbReference type="SAM" id="MobiDB-lite"/>
    </source>
</evidence>
<dbReference type="Pfam" id="PF00439">
    <property type="entry name" value="Bromodomain"/>
    <property type="match status" value="1"/>
</dbReference>
<feature type="region of interest" description="Disordered" evidence="6">
    <location>
        <begin position="35"/>
        <end position="54"/>
    </location>
</feature>
<dbReference type="GO" id="GO:0005669">
    <property type="term" value="C:transcription factor TFIID complex"/>
    <property type="evidence" value="ECO:0007669"/>
    <property type="project" value="InterPro"/>
</dbReference>
<feature type="compositionally biased region" description="Basic residues" evidence="6">
    <location>
        <begin position="1202"/>
        <end position="1211"/>
    </location>
</feature>
<evidence type="ECO:0000256" key="4">
    <source>
        <dbReference type="PROSITE-ProRule" id="PRU00035"/>
    </source>
</evidence>
<proteinExistence type="predicted"/>
<evidence type="ECO:0000313" key="9">
    <source>
        <dbReference type="Proteomes" id="UP001165160"/>
    </source>
</evidence>
<feature type="coiled-coil region" evidence="5">
    <location>
        <begin position="808"/>
        <end position="835"/>
    </location>
</feature>
<name>A0A9W7CDK6_9STRA</name>
<dbReference type="PANTHER" id="PTHR13900:SF0">
    <property type="entry name" value="TRANSCRIPTION INITIATION FACTOR TFIID SUBUNIT 1"/>
    <property type="match status" value="1"/>
</dbReference>
<dbReference type="EMBL" id="BRXX01000287">
    <property type="protein sequence ID" value="GMI02686.1"/>
    <property type="molecule type" value="Genomic_DNA"/>
</dbReference>
<dbReference type="SMART" id="SM00297">
    <property type="entry name" value="BROMO"/>
    <property type="match status" value="1"/>
</dbReference>
<dbReference type="GO" id="GO:0017025">
    <property type="term" value="F:TBP-class protein binding"/>
    <property type="evidence" value="ECO:0007669"/>
    <property type="project" value="InterPro"/>
</dbReference>
<feature type="region of interest" description="Disordered" evidence="6">
    <location>
        <begin position="1197"/>
        <end position="1217"/>
    </location>
</feature>
<keyword evidence="9" id="KW-1185">Reference proteome</keyword>
<dbReference type="PRINTS" id="PR00503">
    <property type="entry name" value="BROMODOMAIN"/>
</dbReference>
<sequence length="1497" mass="167298">MVYGLPTGTVPAASKLLTITPQIRSQNINSNNANNANNVNNASLASNPNTANPTTVTKKKMMMMKKKKKKDEPPIFLDPLAAVTTSNNATNNNNNANAGSGWRRYVQLTSMSDTSPVLSFPPPPPPPPPTQNRSQSPLRTSPSSLVSIVSIVSTAALLSEVSSATFDDIMSAPIPKDLMEVNWSKDWYSWDEDTKKVKRKDALVKRKKVQEKDVRKVASRPKPFTESEEYCVRLVEEEMALESSKEKSSTTNLSKASTTAEEYTIRSRKRKKAEEEKKKRILAVKSKLALGNAKGRRIRSSLMGVGGQDRTKPTIKTASVDEYGAEMTRHTEIVYGHGLVRAEISKLERQIFHRPRLSKRVVSEYRRWLGCKIDGNRGGKMRDGVIYNHDGSVFVHAGGEVEEEGMEINRESQLLVSSLKGDESLIVLEYSEERPPILGNRGMVSNVVNYFRGEMEDCPVSAGGGDRPMGKKLKGQRNIKAIVVEEEEEDDDDECFLGPDDGEEIRKQIMLQKQKKKEIEERQEAERSEFLKHNDIIPEGATKCISREEHGPFIAELQPNRTQPTLVNNLYVAPLFPHKPRESDFLMTIPKQDNNLKVSNPNTHDEFISETQLKPSPGARVNPNSRPINVVIQPFPKSLMAVGQTEPKQSVPFPDSKELKEFRSNFISFQIAREMERTRNEDEEDIEYNYIKDVMFKNTNLDKSLLTSCMKAVAVQNGDNKWTLSRDFEGMEKLGSKFTPEQVCAHESYEAAMLRLQEVGIFELHTGKDVLQNVGLAVDFFASNARAMGARVKTIKDRMEKFGLGMLNEKQKKQFENLKKAHEILKEEHEMQQRKVKIARFILEELTLCPWNTTNAIIDVHRKGEGKALMTLTGVGDPSGRGEAYSFVKKVEKRGYAPKNPPAGPKGKAGDAEGTSDLRKLNMDKMASILRSYGISQDDIEGLKRWDRVHMISDLSAMVVTDGLASGEQAKYARRDNLDASEEREIYNKRLQEIWNRQRDALSAKEVRQDLEMEEEGVGGEESDDDSFGDDLMDQLESAQSASKTAAGANASSQIFASNVGEKKRAEIEKNKEDAAEFLALKKSMREDKEDKKAYEGMDREAMEREAAASAGDKAVIRKKIVRTFPDGTQETTFQYIVQNKNSQAHSLEAIRRQSAVMQRKHETWRKVQLASNSGKHEGGDQKVLGHAMFSEGRTGINVPRSQKRGRKGKRKNETNLTEINLQPEMKKWKKANKMDNAGWERYAMGSRTTGEDRRRRRTQEVKPHIEMKNIFDGIIDQLRQVEFSSDFRRPVNAKQFPDYRRRVKKPMDLNTMLKKNNEFKYNADLFLTDVRLIWENAANYNGINSTITANADQLNKMAMDAVEMIREDLDRLESLRQTEKVLSRSGPLTEAQKKAKEQEAREYAARKQERETKAALAQSSLLGGLGAGAAEIGDSGGGAGGGGVGADAGGGAGMFNLLDLDASDSSSSDEEGGDGGGDAGALSPPPKSNSPTPFNG</sequence>
<feature type="region of interest" description="Disordered" evidence="6">
    <location>
        <begin position="241"/>
        <end position="277"/>
    </location>
</feature>
<feature type="region of interest" description="Disordered" evidence="6">
    <location>
        <begin position="895"/>
        <end position="915"/>
    </location>
</feature>
<evidence type="ECO:0000256" key="5">
    <source>
        <dbReference type="SAM" id="Coils"/>
    </source>
</evidence>
<accession>A0A9W7CDK6</accession>
<comment type="subcellular location">
    <subcellularLocation>
        <location evidence="1">Nucleus</location>
    </subcellularLocation>
</comment>
<feature type="region of interest" description="Disordered" evidence="6">
    <location>
        <begin position="1006"/>
        <end position="1031"/>
    </location>
</feature>
<feature type="domain" description="Bromo" evidence="7">
    <location>
        <begin position="1280"/>
        <end position="1349"/>
    </location>
</feature>
<evidence type="ECO:0000259" key="7">
    <source>
        <dbReference type="PROSITE" id="PS50014"/>
    </source>
</evidence>
<feature type="compositionally biased region" description="Basic and acidic residues" evidence="6">
    <location>
        <begin position="1392"/>
        <end position="1412"/>
    </location>
</feature>
<feature type="compositionally biased region" description="Gly residues" evidence="6">
    <location>
        <begin position="1437"/>
        <end position="1454"/>
    </location>
</feature>
<dbReference type="SUPFAM" id="SSF47370">
    <property type="entry name" value="Bromodomain"/>
    <property type="match status" value="1"/>
</dbReference>
<dbReference type="GO" id="GO:0051123">
    <property type="term" value="P:RNA polymerase II preinitiation complex assembly"/>
    <property type="evidence" value="ECO:0007669"/>
    <property type="project" value="TreeGrafter"/>
</dbReference>
<gene>
    <name evidence="8" type="ORF">TrVE_jg6928</name>
</gene>
<dbReference type="Pfam" id="PF12157">
    <property type="entry name" value="DUF3591"/>
    <property type="match status" value="3"/>
</dbReference>